<organism evidence="2">
    <name type="scientific">Anopheles darlingi</name>
    <name type="common">Mosquito</name>
    <dbReference type="NCBI Taxonomy" id="43151"/>
    <lineage>
        <taxon>Eukaryota</taxon>
        <taxon>Metazoa</taxon>
        <taxon>Ecdysozoa</taxon>
        <taxon>Arthropoda</taxon>
        <taxon>Hexapoda</taxon>
        <taxon>Insecta</taxon>
        <taxon>Pterygota</taxon>
        <taxon>Neoptera</taxon>
        <taxon>Endopterygota</taxon>
        <taxon>Diptera</taxon>
        <taxon>Nematocera</taxon>
        <taxon>Culicoidea</taxon>
        <taxon>Culicidae</taxon>
        <taxon>Anophelinae</taxon>
        <taxon>Anopheles</taxon>
    </lineage>
</organism>
<sequence length="97" mass="10419">MASLLGFVLPCCCAVAVASSFLRRWRTVDGVTGPAILSFLAFRRACTGSSLSPAAGAPTTTDAAWYSPGRRCSASLSCWIWLVVWCACWVDDSQQPR</sequence>
<dbReference type="EMBL" id="GGFL01008430">
    <property type="protein sequence ID" value="MBW72608.1"/>
    <property type="molecule type" value="Transcribed_RNA"/>
</dbReference>
<feature type="chain" id="PRO_5014740297" evidence="1">
    <location>
        <begin position="19"/>
        <end position="97"/>
    </location>
</feature>
<accession>A0A2M4D693</accession>
<evidence type="ECO:0000313" key="2">
    <source>
        <dbReference type="EMBL" id="MBW72608.1"/>
    </source>
</evidence>
<reference evidence="2" key="1">
    <citation type="submission" date="2018-01" db="EMBL/GenBank/DDBJ databases">
        <title>An insight into the sialome of Amazonian anophelines.</title>
        <authorList>
            <person name="Ribeiro J.M."/>
            <person name="Scarpassa V."/>
            <person name="Calvo E."/>
        </authorList>
    </citation>
    <scope>NUCLEOTIDE SEQUENCE</scope>
</reference>
<protein>
    <submittedName>
        <fullName evidence="2">Putative secreted protein</fullName>
    </submittedName>
</protein>
<name>A0A2M4D693_ANODA</name>
<dbReference type="AlphaFoldDB" id="A0A2M4D693"/>
<feature type="signal peptide" evidence="1">
    <location>
        <begin position="1"/>
        <end position="18"/>
    </location>
</feature>
<keyword evidence="1" id="KW-0732">Signal</keyword>
<proteinExistence type="predicted"/>
<evidence type="ECO:0000256" key="1">
    <source>
        <dbReference type="SAM" id="SignalP"/>
    </source>
</evidence>